<keyword evidence="1" id="KW-0732">Signal</keyword>
<sequence>MRQSHSRVAALALIAGLLLSLLASAAQASPLAESVVRLSPLGAIADRSRAMLKAGIRDGLAGTGQVDPFVAETIAGIGSRAFDPRQIRSRLAADLSEDLDTSQLEAVQAWYQSDLGQRIAGAEADAASPADWEAVRAAAPSLRQQFNGTPREQLFERYNRATQATDTAVETAMAVQLELADSLAALSKDESVESVRARIEDNRPAIEGQIREQVYLTFLSMYEPFSDRDLDAYLGFLESTDGKAYTTSAGDAIHDAIMGPVSSVGNQLVRMLEPR</sequence>
<dbReference type="Pfam" id="PF09832">
    <property type="entry name" value="DUF2059"/>
    <property type="match status" value="1"/>
</dbReference>
<dbReference type="EMBL" id="BMXV01000005">
    <property type="protein sequence ID" value="GGY75171.1"/>
    <property type="molecule type" value="Genomic_DNA"/>
</dbReference>
<dbReference type="Proteomes" id="UP000601597">
    <property type="component" value="Unassembled WGS sequence"/>
</dbReference>
<keyword evidence="4" id="KW-1185">Reference proteome</keyword>
<dbReference type="RefSeq" id="WP_189576548.1">
    <property type="nucleotide sequence ID" value="NZ_BMXV01000005.1"/>
</dbReference>
<comment type="caution">
    <text evidence="3">The sequence shown here is derived from an EMBL/GenBank/DDBJ whole genome shotgun (WGS) entry which is preliminary data.</text>
</comment>
<proteinExistence type="predicted"/>
<feature type="chain" id="PRO_5047203562" description="DUF2059 domain-containing protein" evidence="1">
    <location>
        <begin position="29"/>
        <end position="275"/>
    </location>
</feature>
<accession>A0ABQ3B312</accession>
<organism evidence="3 4">
    <name type="scientific">Marinobacter zhanjiangensis</name>
    <dbReference type="NCBI Taxonomy" id="578215"/>
    <lineage>
        <taxon>Bacteria</taxon>
        <taxon>Pseudomonadati</taxon>
        <taxon>Pseudomonadota</taxon>
        <taxon>Gammaproteobacteria</taxon>
        <taxon>Pseudomonadales</taxon>
        <taxon>Marinobacteraceae</taxon>
        <taxon>Marinobacter</taxon>
    </lineage>
</organism>
<evidence type="ECO:0000259" key="2">
    <source>
        <dbReference type="Pfam" id="PF09832"/>
    </source>
</evidence>
<gene>
    <name evidence="3" type="ORF">GCM10007071_22990</name>
</gene>
<protein>
    <recommendedName>
        <fullName evidence="2">DUF2059 domain-containing protein</fullName>
    </recommendedName>
</protein>
<name>A0ABQ3B312_9GAMM</name>
<evidence type="ECO:0000256" key="1">
    <source>
        <dbReference type="SAM" id="SignalP"/>
    </source>
</evidence>
<dbReference type="InterPro" id="IPR018637">
    <property type="entry name" value="DUF2059"/>
</dbReference>
<evidence type="ECO:0000313" key="3">
    <source>
        <dbReference type="EMBL" id="GGY75171.1"/>
    </source>
</evidence>
<evidence type="ECO:0000313" key="4">
    <source>
        <dbReference type="Proteomes" id="UP000601597"/>
    </source>
</evidence>
<feature type="domain" description="DUF2059" evidence="2">
    <location>
        <begin position="86"/>
        <end position="142"/>
    </location>
</feature>
<reference evidence="4" key="1">
    <citation type="journal article" date="2019" name="Int. J. Syst. Evol. Microbiol.">
        <title>The Global Catalogue of Microorganisms (GCM) 10K type strain sequencing project: providing services to taxonomists for standard genome sequencing and annotation.</title>
        <authorList>
            <consortium name="The Broad Institute Genomics Platform"/>
            <consortium name="The Broad Institute Genome Sequencing Center for Infectious Disease"/>
            <person name="Wu L."/>
            <person name="Ma J."/>
        </authorList>
    </citation>
    <scope>NUCLEOTIDE SEQUENCE [LARGE SCALE GENOMIC DNA]</scope>
    <source>
        <strain evidence="4">KCTC 22280</strain>
    </source>
</reference>
<feature type="signal peptide" evidence="1">
    <location>
        <begin position="1"/>
        <end position="28"/>
    </location>
</feature>